<organism evidence="2 3">
    <name type="scientific">Rudanella paleaurantiibacter</name>
    <dbReference type="NCBI Taxonomy" id="2614655"/>
    <lineage>
        <taxon>Bacteria</taxon>
        <taxon>Pseudomonadati</taxon>
        <taxon>Bacteroidota</taxon>
        <taxon>Cytophagia</taxon>
        <taxon>Cytophagales</taxon>
        <taxon>Cytophagaceae</taxon>
        <taxon>Rudanella</taxon>
    </lineage>
</organism>
<gene>
    <name evidence="2" type="ORF">F5984_18530</name>
</gene>
<dbReference type="PANTHER" id="PTHR42678">
    <property type="entry name" value="AMIDASE"/>
    <property type="match status" value="1"/>
</dbReference>
<keyword evidence="3" id="KW-1185">Reference proteome</keyword>
<name>A0A7J5TVQ1_9BACT</name>
<protein>
    <submittedName>
        <fullName evidence="2">Amidase</fullName>
    </submittedName>
</protein>
<comment type="caution">
    <text evidence="2">The sequence shown here is derived from an EMBL/GenBank/DDBJ whole genome shotgun (WGS) entry which is preliminary data.</text>
</comment>
<dbReference type="Pfam" id="PF01425">
    <property type="entry name" value="Amidase"/>
    <property type="match status" value="1"/>
</dbReference>
<reference evidence="2 3" key="1">
    <citation type="submission" date="2019-10" db="EMBL/GenBank/DDBJ databases">
        <title>Rudanella paleaurantiibacter sp. nov., isolated from sludge.</title>
        <authorList>
            <person name="Xu S.Q."/>
        </authorList>
    </citation>
    <scope>NUCLEOTIDE SEQUENCE [LARGE SCALE GENOMIC DNA]</scope>
    <source>
        <strain evidence="2 3">HX-22-17</strain>
    </source>
</reference>
<evidence type="ECO:0000259" key="1">
    <source>
        <dbReference type="Pfam" id="PF01425"/>
    </source>
</evidence>
<feature type="domain" description="Amidase" evidence="1">
    <location>
        <begin position="107"/>
        <end position="386"/>
    </location>
</feature>
<proteinExistence type="predicted"/>
<dbReference type="Gene3D" id="3.90.1300.10">
    <property type="entry name" value="Amidase signature (AS) domain"/>
    <property type="match status" value="1"/>
</dbReference>
<evidence type="ECO:0000313" key="3">
    <source>
        <dbReference type="Proteomes" id="UP000488299"/>
    </source>
</evidence>
<sequence length="548" mass="59805">MRKTTVLILLTLASCKVAQKATIPVWQPYDETAELAKNANHESTRLRYKLIQSRNLDKNTFWKAIGPQLNRFSEADYVALKPLILEQGIPTLQDHIRTGKLTYEKLTQWYLYRIAQFENNRTTALNNLIAINPNAVAEARARDKARSGSPTHPIFGMPIILKDNINQNGMVTTAGAQAFYNNTTKDAFIVEQLRKNGAVFLAKANLSEWANFMCLDCPNGYSAMGGQTLNPYGPRQFDTGGSSSGSGSTIAANYAAAAVGTETSGSILSPASANSLVGLKPTTGLLSRGGIVPISSTLDTPGPMTRTVTDAAILLSAMTGEDPADPATKNNPKNKTYWESVKTGTLNRIRFGVYKPMLRDSLYAQNVAKIRAQGGTVIEIELEQVAPEGFGTLLNADMNVDLPDYIKNYGSSALTFRSVDDILAYNRQDSTRRMPYGQGRIAGVPKTQLSPDEVAKLRTGIRKTGVDYFEKPMKQHELDVILSINNRSAGLAAAANYPCLTVPMGYRPNGEPVGITFIARPFAEDKLLNIGYAFEQATQARKAPEAYK</sequence>
<dbReference type="PROSITE" id="PS51257">
    <property type="entry name" value="PROKAR_LIPOPROTEIN"/>
    <property type="match status" value="1"/>
</dbReference>
<dbReference type="EMBL" id="WELI01000008">
    <property type="protein sequence ID" value="KAB7728370.1"/>
    <property type="molecule type" value="Genomic_DNA"/>
</dbReference>
<dbReference type="SUPFAM" id="SSF75304">
    <property type="entry name" value="Amidase signature (AS) enzymes"/>
    <property type="match status" value="1"/>
</dbReference>
<dbReference type="PANTHER" id="PTHR42678:SF34">
    <property type="entry name" value="OS04G0183300 PROTEIN"/>
    <property type="match status" value="1"/>
</dbReference>
<dbReference type="InterPro" id="IPR023631">
    <property type="entry name" value="Amidase_dom"/>
</dbReference>
<evidence type="ECO:0000313" key="2">
    <source>
        <dbReference type="EMBL" id="KAB7728370.1"/>
    </source>
</evidence>
<dbReference type="Proteomes" id="UP000488299">
    <property type="component" value="Unassembled WGS sequence"/>
</dbReference>
<accession>A0A7J5TVQ1</accession>
<dbReference type="InterPro" id="IPR036928">
    <property type="entry name" value="AS_sf"/>
</dbReference>
<dbReference type="AlphaFoldDB" id="A0A7J5TVQ1"/>
<dbReference type="RefSeq" id="WP_152125721.1">
    <property type="nucleotide sequence ID" value="NZ_WELI01000008.1"/>
</dbReference>